<dbReference type="HOGENOM" id="CLU_000837_8_0_1"/>
<dbReference type="FunFam" id="1.20.120.1130:FF:000001">
    <property type="entry name" value="Vacuolar protein sorting-associated protein 28 homolog"/>
    <property type="match status" value="1"/>
</dbReference>
<evidence type="ECO:0000256" key="1">
    <source>
        <dbReference type="ARBA" id="ARBA00004177"/>
    </source>
</evidence>
<dbReference type="InterPro" id="IPR017898">
    <property type="entry name" value="VPS28_N"/>
</dbReference>
<feature type="domain" description="VPS28 N-terminal" evidence="15">
    <location>
        <begin position="1"/>
        <end position="98"/>
    </location>
</feature>
<keyword evidence="10 13" id="KW-0653">Protein transport</keyword>
<dbReference type="EnsemblPlants" id="OB01G42010.1">
    <property type="protein sequence ID" value="OB01G42010.1"/>
    <property type="gene ID" value="OB01G42010"/>
</dbReference>
<comment type="similarity">
    <text evidence="2">Belongs to the disease resistance NB-LRR family.</text>
</comment>
<dbReference type="FunFam" id="1.20.1440.200:FF:000002">
    <property type="entry name" value="Vacuolar protein sorting-associated protein 28 homolog"/>
    <property type="match status" value="1"/>
</dbReference>
<reference evidence="16" key="2">
    <citation type="submission" date="2013-04" db="UniProtKB">
        <authorList>
            <consortium name="EnsemblPlants"/>
        </authorList>
    </citation>
    <scope>IDENTIFICATION</scope>
</reference>
<dbReference type="Gene3D" id="1.20.1440.200">
    <property type="match status" value="1"/>
</dbReference>
<keyword evidence="9" id="KW-0067">ATP-binding</keyword>
<proteinExistence type="inferred from homology"/>
<dbReference type="InterPro" id="IPR017899">
    <property type="entry name" value="VPS28_C"/>
</dbReference>
<evidence type="ECO:0000256" key="4">
    <source>
        <dbReference type="ARBA" id="ARBA00022614"/>
    </source>
</evidence>
<dbReference type="Pfam" id="PF18052">
    <property type="entry name" value="Rx_N"/>
    <property type="match status" value="1"/>
</dbReference>
<dbReference type="eggNOG" id="KOG4658">
    <property type="taxonomic scope" value="Eukaryota"/>
</dbReference>
<dbReference type="OMA" id="EGYNCAT"/>
<name>J3L4P5_ORYBR</name>
<dbReference type="InterPro" id="IPR027417">
    <property type="entry name" value="P-loop_NTPase"/>
</dbReference>
<dbReference type="eggNOG" id="KOG3284">
    <property type="taxonomic scope" value="Eukaryota"/>
</dbReference>
<protein>
    <recommendedName>
        <fullName evidence="18">NB-ARC domain-containing protein</fullName>
    </recommendedName>
</protein>
<keyword evidence="5" id="KW-0677">Repeat</keyword>
<dbReference type="Gene3D" id="1.10.10.10">
    <property type="entry name" value="Winged helix-like DNA-binding domain superfamily/Winged helix DNA-binding domain"/>
    <property type="match status" value="1"/>
</dbReference>
<organism evidence="16">
    <name type="scientific">Oryza brachyantha</name>
    <name type="common">malo sina</name>
    <dbReference type="NCBI Taxonomy" id="4533"/>
    <lineage>
        <taxon>Eukaryota</taxon>
        <taxon>Viridiplantae</taxon>
        <taxon>Streptophyta</taxon>
        <taxon>Embryophyta</taxon>
        <taxon>Tracheophyta</taxon>
        <taxon>Spermatophyta</taxon>
        <taxon>Magnoliopsida</taxon>
        <taxon>Liliopsida</taxon>
        <taxon>Poales</taxon>
        <taxon>Poaceae</taxon>
        <taxon>BOP clade</taxon>
        <taxon>Oryzoideae</taxon>
        <taxon>Oryzeae</taxon>
        <taxon>Oryzinae</taxon>
        <taxon>Oryza</taxon>
    </lineage>
</organism>
<dbReference type="PANTHER" id="PTHR36766">
    <property type="entry name" value="PLANT BROAD-SPECTRUM MILDEW RESISTANCE PROTEIN RPW8"/>
    <property type="match status" value="1"/>
</dbReference>
<evidence type="ECO:0000259" key="14">
    <source>
        <dbReference type="PROSITE" id="PS51310"/>
    </source>
</evidence>
<dbReference type="InterPro" id="IPR058922">
    <property type="entry name" value="WHD_DRP"/>
</dbReference>
<evidence type="ECO:0000256" key="2">
    <source>
        <dbReference type="ARBA" id="ARBA00008894"/>
    </source>
</evidence>
<evidence type="ECO:0000313" key="17">
    <source>
        <dbReference type="Proteomes" id="UP000006038"/>
    </source>
</evidence>
<dbReference type="InterPro" id="IPR037206">
    <property type="entry name" value="VPS28_C_sf"/>
</dbReference>
<dbReference type="PRINTS" id="PR00364">
    <property type="entry name" value="DISEASERSIST"/>
</dbReference>
<keyword evidence="3 13" id="KW-0813">Transport</keyword>
<evidence type="ECO:0000256" key="3">
    <source>
        <dbReference type="ARBA" id="ARBA00022448"/>
    </source>
</evidence>
<dbReference type="Gene3D" id="3.80.10.10">
    <property type="entry name" value="Ribonuclease Inhibitor"/>
    <property type="match status" value="3"/>
</dbReference>
<keyword evidence="6" id="KW-0547">Nucleotide-binding</keyword>
<keyword evidence="7" id="KW-0967">Endosome</keyword>
<dbReference type="SUPFAM" id="SSF52540">
    <property type="entry name" value="P-loop containing nucleoside triphosphate hydrolases"/>
    <property type="match status" value="1"/>
</dbReference>
<dbReference type="GO" id="GO:0005524">
    <property type="term" value="F:ATP binding"/>
    <property type="evidence" value="ECO:0007669"/>
    <property type="project" value="UniProtKB-KW"/>
</dbReference>
<dbReference type="Gene3D" id="3.40.50.300">
    <property type="entry name" value="P-loop containing nucleotide triphosphate hydrolases"/>
    <property type="match status" value="1"/>
</dbReference>
<dbReference type="SUPFAM" id="SSF52058">
    <property type="entry name" value="L domain-like"/>
    <property type="match status" value="1"/>
</dbReference>
<dbReference type="GO" id="GO:0051707">
    <property type="term" value="P:response to other organism"/>
    <property type="evidence" value="ECO:0007669"/>
    <property type="project" value="UniProtKB-ARBA"/>
</dbReference>
<evidence type="ECO:0000313" key="16">
    <source>
        <dbReference type="EnsemblPlants" id="OB01G42010.1"/>
    </source>
</evidence>
<evidence type="ECO:0000256" key="5">
    <source>
        <dbReference type="ARBA" id="ARBA00022737"/>
    </source>
</evidence>
<evidence type="ECO:0000256" key="10">
    <source>
        <dbReference type="ARBA" id="ARBA00022927"/>
    </source>
</evidence>
<sequence length="1529" mass="173281">MEVKLWNDKRERELLESLADLYAIIKATEKLERAYVRDLVSATDYEAECLKLISQFNSLSSSLAGVVTIPRFVEAYRLDCPAALNRLVQSGVPATVELRAAASSSAPASSAASAAAIAQCVQSFITAMDAVKLNMLANDQVRPLLHDLSTSMGKLGPVLPPDFEGKVKVSEWLAKLNKMGAGDELTEQQARQLNFDLDSAYKFNLTKGAYIDRMKNVMFCGRVPQKRVKRAIFMAEVVLAGLRLAAKPIFKKLLTEASTRLGVDLTRELDELETTIMPQFELLIEAAEKGNNHRTNLDKWLRELKEALYNTEDLLDEHDYNILKRQVKNKDTLGKDSTRENASSIIDVLKQPLHAASSRLSNLRPENRKLLLQLKELKTILAKAKEFRELLRLPAGSSVQGSIAPTTDVPVVTSLLPNRVFGRDMDRDRIIHLLTEPVVDVSNSPGYLGLAIVAHGGAGKSTLAQYVYNDKRVREHFDVRMWVCISRRLDVHRHTREIIESAENQECPRLDNLDTLQCRLKDILQNSKKFLLVLDDIWFDKSSNEREWDRLLKPLVSQKEGSRVLVTSRRDVLPAALHCKDVVRLGNMDDADFLALFKHYAFSAPEIINPQQHERLEKIAENIAKRLGQSPLAARTVGSQLSRNKDITLWRSALNIENLSEPMEALSWSYNKLDSRLQRFFLYCSLFPKGNKYKIKEMVDLWVAEGLVDSRDQGSKTIEEIGRDYFNEMVSGSFFQQVSERYMGTWYVMHDLLHDLSESLTREDCFRLEDDGVKEIPITVRHLSVRVESMKFHKQSICNLRCLRTVICLDPLTDDGDDLFNQLLKNLKKLRVLNLSFYNSSRLPESIDELKHLRYLNIIKTLISELPRSLCSLYHLQLLQLNKKVKCLPDELYNLRKLRRLEAYDDRIDELLKEDLPQIPYIGKLTLLQHIDAFCVQKKKGYELRQLRDMNELHGDLSIMNLENVAGKDEASESKLRQKTRLTSLRLSWNHADGMDVSHLETLESLMPPSQLENLTIEGYRSGMYPSWLCDGSCFETLESFKLVNCSELGSLPSNTKIFRHCARLALQNLPNMKTLSFLPEGLTSLSINKCPLLLFSTDNDELGHHRESIMRASNLETQIILIGEADCDSSDIRDTLSSEYSSMKQLMALMDADISGNLQTIESGLEIEGDVKSKTLKREEALVKQDIIKAWLSCHEERMRFLYSRKPRLPLIPPSGLSNLNLSSCSITDGALAICLGGLASLSNLSLTEIMTLTTLPSEEVLQHLGNLNFLWISSCWCLRSLGGLRAATSLSEIRLFSCPSLELARGAEFMSMSLLRLCVYSCVISADFFCGDWPRLDYILLCRCRSSASLYVGDLTSLTSFSLYHFPDLCTLEGLSSLQLHHVHLIDVPKLTTECISQFRVQDSLYISSSVMLSCMLSAEGFTVPKFLSLERCKESYVSFEESANFTSVKCLRLCNCEMRSLPGNLNCLSSLKKLDIYDCSNISSLPDLPFSLQHICIWGCELLKENCRAPDGESWPKIAHIRWKEF</sequence>
<dbReference type="Proteomes" id="UP000006038">
    <property type="component" value="Chromosome 1"/>
</dbReference>
<evidence type="ECO:0000256" key="9">
    <source>
        <dbReference type="ARBA" id="ARBA00022840"/>
    </source>
</evidence>
<dbReference type="GO" id="GO:0015031">
    <property type="term" value="P:protein transport"/>
    <property type="evidence" value="ECO:0007669"/>
    <property type="project" value="UniProtKB-UniRule"/>
</dbReference>
<comment type="subcellular location">
    <subcellularLocation>
        <location evidence="1">Endosome</location>
    </subcellularLocation>
</comment>
<evidence type="ECO:0000256" key="7">
    <source>
        <dbReference type="ARBA" id="ARBA00022753"/>
    </source>
</evidence>
<evidence type="ECO:0000256" key="13">
    <source>
        <dbReference type="PROSITE-ProRule" id="PRU00642"/>
    </source>
</evidence>
<dbReference type="Gramene" id="OB01G42010.1">
    <property type="protein sequence ID" value="OB01G42010.1"/>
    <property type="gene ID" value="OB01G42010"/>
</dbReference>
<dbReference type="PROSITE" id="PS51313">
    <property type="entry name" value="VPS28_N"/>
    <property type="match status" value="1"/>
</dbReference>
<keyword evidence="17" id="KW-1185">Reference proteome</keyword>
<accession>J3L4P5</accession>
<comment type="similarity">
    <text evidence="13">Belongs to the VPS28 family.</text>
</comment>
<dbReference type="PANTHER" id="PTHR36766:SF60">
    <property type="entry name" value="NB-ARC DOMAIN-CONTAINING PROTEIN"/>
    <property type="match status" value="1"/>
</dbReference>
<comment type="subunit">
    <text evidence="12">Component of the endosomal sorting required for transport complex I (ESCRT-I), composed of ELC, VPS28 and VPS37. Interacts with ELC.</text>
</comment>
<dbReference type="Pfam" id="PF23559">
    <property type="entry name" value="WHD_DRP"/>
    <property type="match status" value="1"/>
</dbReference>
<dbReference type="SUPFAM" id="SSF140427">
    <property type="entry name" value="VPS28 C-terminal domain-like"/>
    <property type="match status" value="1"/>
</dbReference>
<dbReference type="InterPro" id="IPR036388">
    <property type="entry name" value="WH-like_DNA-bd_sf"/>
</dbReference>
<evidence type="ECO:0000256" key="12">
    <source>
        <dbReference type="ARBA" id="ARBA00061953"/>
    </source>
</evidence>
<keyword evidence="4" id="KW-0433">Leucine-rich repeat</keyword>
<dbReference type="GO" id="GO:0043531">
    <property type="term" value="F:ADP binding"/>
    <property type="evidence" value="ECO:0007669"/>
    <property type="project" value="InterPro"/>
</dbReference>
<dbReference type="Pfam" id="PF00931">
    <property type="entry name" value="NB-ARC"/>
    <property type="match status" value="1"/>
</dbReference>
<dbReference type="SUPFAM" id="SSF140111">
    <property type="entry name" value="Endosomal sorting complex assembly domain"/>
    <property type="match status" value="1"/>
</dbReference>
<dbReference type="GO" id="GO:0006952">
    <property type="term" value="P:defense response"/>
    <property type="evidence" value="ECO:0007669"/>
    <property type="project" value="UniProtKB-KW"/>
</dbReference>
<keyword evidence="8" id="KW-0611">Plant defense</keyword>
<dbReference type="STRING" id="4533.J3L4P5"/>
<dbReference type="GO" id="GO:0032509">
    <property type="term" value="P:endosome transport via multivesicular body sorting pathway"/>
    <property type="evidence" value="ECO:0007669"/>
    <property type="project" value="InterPro"/>
</dbReference>
<dbReference type="Pfam" id="PF03997">
    <property type="entry name" value="VPS28"/>
    <property type="match status" value="1"/>
</dbReference>
<evidence type="ECO:0008006" key="18">
    <source>
        <dbReference type="Google" id="ProtNLM"/>
    </source>
</evidence>
<dbReference type="Pfam" id="PF25019">
    <property type="entry name" value="LRR_R13L1-DRL21"/>
    <property type="match status" value="1"/>
</dbReference>
<dbReference type="InterPro" id="IPR041118">
    <property type="entry name" value="Rx_N"/>
</dbReference>
<dbReference type="InterPro" id="IPR038358">
    <property type="entry name" value="VPS28_N_sf"/>
</dbReference>
<evidence type="ECO:0000259" key="15">
    <source>
        <dbReference type="PROSITE" id="PS51313"/>
    </source>
</evidence>
<evidence type="ECO:0000256" key="8">
    <source>
        <dbReference type="ARBA" id="ARBA00022821"/>
    </source>
</evidence>
<dbReference type="GO" id="GO:0000813">
    <property type="term" value="C:ESCRT I complex"/>
    <property type="evidence" value="ECO:0007669"/>
    <property type="project" value="InterPro"/>
</dbReference>
<reference evidence="16" key="1">
    <citation type="journal article" date="2013" name="Nat. Commun.">
        <title>Whole-genome sequencing of Oryza brachyantha reveals mechanisms underlying Oryza genome evolution.</title>
        <authorList>
            <person name="Chen J."/>
            <person name="Huang Q."/>
            <person name="Gao D."/>
            <person name="Wang J."/>
            <person name="Lang Y."/>
            <person name="Liu T."/>
            <person name="Li B."/>
            <person name="Bai Z."/>
            <person name="Luis Goicoechea J."/>
            <person name="Liang C."/>
            <person name="Chen C."/>
            <person name="Zhang W."/>
            <person name="Sun S."/>
            <person name="Liao Y."/>
            <person name="Zhang X."/>
            <person name="Yang L."/>
            <person name="Song C."/>
            <person name="Wang M."/>
            <person name="Shi J."/>
            <person name="Liu G."/>
            <person name="Liu J."/>
            <person name="Zhou H."/>
            <person name="Zhou W."/>
            <person name="Yu Q."/>
            <person name="An N."/>
            <person name="Chen Y."/>
            <person name="Cai Q."/>
            <person name="Wang B."/>
            <person name="Liu B."/>
            <person name="Min J."/>
            <person name="Huang Y."/>
            <person name="Wu H."/>
            <person name="Li Z."/>
            <person name="Zhang Y."/>
            <person name="Yin Y."/>
            <person name="Song W."/>
            <person name="Jiang J."/>
            <person name="Jackson S.A."/>
            <person name="Wing R.A."/>
            <person name="Wang J."/>
            <person name="Chen M."/>
        </authorList>
    </citation>
    <scope>NUCLEOTIDE SEQUENCE [LARGE SCALE GENOMIC DNA]</scope>
    <source>
        <strain evidence="16">cv. IRGC 101232</strain>
    </source>
</reference>
<comment type="function">
    <text evidence="11">Component of the ESCRT-I complex (endosomal sorting complex required for transport I), a regulator of vesicular trafficking process. Required for the sorting of endocytic ubiquitinated cargos into multivesicular bodies (MVBs). Mediates the association to the ESCRT-0 complex.</text>
</comment>
<evidence type="ECO:0000256" key="11">
    <source>
        <dbReference type="ARBA" id="ARBA00057775"/>
    </source>
</evidence>
<dbReference type="InterPro" id="IPR032675">
    <property type="entry name" value="LRR_dom_sf"/>
</dbReference>
<dbReference type="Gene3D" id="1.20.120.1130">
    <property type="match status" value="1"/>
</dbReference>
<dbReference type="InterPro" id="IPR037202">
    <property type="entry name" value="ESCRT_assembly_dom"/>
</dbReference>
<dbReference type="PROSITE" id="PS51310">
    <property type="entry name" value="VPS28_C"/>
    <property type="match status" value="1"/>
</dbReference>
<dbReference type="InterPro" id="IPR007143">
    <property type="entry name" value="Vps28"/>
</dbReference>
<feature type="domain" description="VPS28 C-terminal" evidence="14">
    <location>
        <begin position="112"/>
        <end position="209"/>
    </location>
</feature>
<evidence type="ECO:0000256" key="6">
    <source>
        <dbReference type="ARBA" id="ARBA00022741"/>
    </source>
</evidence>
<dbReference type="InterPro" id="IPR056789">
    <property type="entry name" value="LRR_R13L1-DRL21"/>
</dbReference>
<dbReference type="InterPro" id="IPR002182">
    <property type="entry name" value="NB-ARC"/>
</dbReference>